<dbReference type="Pfam" id="PF06580">
    <property type="entry name" value="His_kinase"/>
    <property type="match status" value="1"/>
</dbReference>
<dbReference type="CDD" id="cd06225">
    <property type="entry name" value="HAMP"/>
    <property type="match status" value="1"/>
</dbReference>
<keyword evidence="7" id="KW-1133">Transmembrane helix</keyword>
<evidence type="ECO:0000256" key="2">
    <source>
        <dbReference type="ARBA" id="ARBA00022475"/>
    </source>
</evidence>
<dbReference type="PROSITE" id="PS50885">
    <property type="entry name" value="HAMP"/>
    <property type="match status" value="1"/>
</dbReference>
<evidence type="ECO:0000256" key="6">
    <source>
        <dbReference type="ARBA" id="ARBA00023136"/>
    </source>
</evidence>
<dbReference type="Proteomes" id="UP001589818">
    <property type="component" value="Unassembled WGS sequence"/>
</dbReference>
<dbReference type="RefSeq" id="WP_204816619.1">
    <property type="nucleotide sequence ID" value="NZ_JANHOF010000001.1"/>
</dbReference>
<dbReference type="InterPro" id="IPR003660">
    <property type="entry name" value="HAMP_dom"/>
</dbReference>
<evidence type="ECO:0000259" key="8">
    <source>
        <dbReference type="PROSITE" id="PS50885"/>
    </source>
</evidence>
<evidence type="ECO:0000256" key="3">
    <source>
        <dbReference type="ARBA" id="ARBA00022553"/>
    </source>
</evidence>
<sequence>MKLLTQSPRSSIFMKIVLTFLGVLAPLYALNLYMNESGQQTVRSEIVQSMNTKVELYVNLIESDIQRVIKLIETYVNDDDLMKLSTSTAIMSDIDRTDAILALKNKLNLVKTSSSFVHNVTAFIPELDRSVTSNDDAITAFDEAQFKALSVTTNRYETPYVIWNDRLFISVPYPDPATSGGRKPVFLLTVEVSQPALRSAMRTFTNNGETAVLSGNHLSYTVTSNNGSEEAEAAVPELVASTGSKQESEEGAMPPDRQIQKSITINGERHLVIAKSSSMLDSTLSIFVPEEEIFGSLSHYRWWMLWLTLSSIVIIVFFALSIYRIIQRPMHTLLRSFNKVEQGNLNLVVQYPLKDEFGFLFDRFNAMVRELNVLVHEVYEHKYRVRLAELRQLQSQINPHFLYNSFFILHRMAKLHDNDNIIRFTKYLGEYFQFITRDGMDEMALEMEVKYARTYTEIQAFRFGNRIHTEFGELPPGMEQLLVPRLILQPLIENAYNHGLENKLKDGWICVSFEQQHDTLVIAVEDNGDELDESKLHSLRMRLLSAEESAESTGLINVHRRIQIKYGHESGLSLSKGESGGLRAELRLPLIWEENENANVPIVDRG</sequence>
<dbReference type="PANTHER" id="PTHR34220">
    <property type="entry name" value="SENSOR HISTIDINE KINASE YPDA"/>
    <property type="match status" value="1"/>
</dbReference>
<dbReference type="Gene3D" id="6.10.340.10">
    <property type="match status" value="1"/>
</dbReference>
<comment type="subcellular location">
    <subcellularLocation>
        <location evidence="1">Cell membrane</location>
        <topology evidence="1">Multi-pass membrane protein</topology>
    </subcellularLocation>
</comment>
<feature type="transmembrane region" description="Helical" evidence="7">
    <location>
        <begin position="12"/>
        <end position="34"/>
    </location>
</feature>
<keyword evidence="3" id="KW-0597">Phosphoprotein</keyword>
<protein>
    <submittedName>
        <fullName evidence="9">Sensor histidine kinase</fullName>
        <ecNumber evidence="9">2.7.13.3</ecNumber>
    </submittedName>
</protein>
<dbReference type="PANTHER" id="PTHR34220:SF7">
    <property type="entry name" value="SENSOR HISTIDINE KINASE YPDA"/>
    <property type="match status" value="1"/>
</dbReference>
<dbReference type="InterPro" id="IPR050640">
    <property type="entry name" value="Bact_2-comp_sensor_kinase"/>
</dbReference>
<keyword evidence="7" id="KW-0812">Transmembrane</keyword>
<dbReference type="EC" id="2.7.13.3" evidence="9"/>
<feature type="transmembrane region" description="Helical" evidence="7">
    <location>
        <begin position="302"/>
        <end position="326"/>
    </location>
</feature>
<dbReference type="EMBL" id="JBHLVF010000041">
    <property type="protein sequence ID" value="MFC0395528.1"/>
    <property type="molecule type" value="Genomic_DNA"/>
</dbReference>
<evidence type="ECO:0000313" key="10">
    <source>
        <dbReference type="Proteomes" id="UP001589818"/>
    </source>
</evidence>
<keyword evidence="2" id="KW-1003">Cell membrane</keyword>
<gene>
    <name evidence="9" type="ORF">ACFFJ8_29685</name>
</gene>
<evidence type="ECO:0000256" key="4">
    <source>
        <dbReference type="ARBA" id="ARBA00022679"/>
    </source>
</evidence>
<evidence type="ECO:0000256" key="7">
    <source>
        <dbReference type="SAM" id="Phobius"/>
    </source>
</evidence>
<dbReference type="Pfam" id="PF00672">
    <property type="entry name" value="HAMP"/>
    <property type="match status" value="1"/>
</dbReference>
<name>A0ABV6JHX1_9BACL</name>
<evidence type="ECO:0000256" key="5">
    <source>
        <dbReference type="ARBA" id="ARBA00022777"/>
    </source>
</evidence>
<keyword evidence="5 9" id="KW-0418">Kinase</keyword>
<dbReference type="SUPFAM" id="SSF55874">
    <property type="entry name" value="ATPase domain of HSP90 chaperone/DNA topoisomerase II/histidine kinase"/>
    <property type="match status" value="1"/>
</dbReference>
<organism evidence="9 10">
    <name type="scientific">Paenibacillus mendelii</name>
    <dbReference type="NCBI Taxonomy" id="206163"/>
    <lineage>
        <taxon>Bacteria</taxon>
        <taxon>Bacillati</taxon>
        <taxon>Bacillota</taxon>
        <taxon>Bacilli</taxon>
        <taxon>Bacillales</taxon>
        <taxon>Paenibacillaceae</taxon>
        <taxon>Paenibacillus</taxon>
    </lineage>
</organism>
<reference evidence="9 10" key="1">
    <citation type="submission" date="2024-09" db="EMBL/GenBank/DDBJ databases">
        <authorList>
            <person name="Sun Q."/>
            <person name="Mori K."/>
        </authorList>
    </citation>
    <scope>NUCLEOTIDE SEQUENCE [LARGE SCALE GENOMIC DNA]</scope>
    <source>
        <strain evidence="9 10">CCM 4839</strain>
    </source>
</reference>
<dbReference type="Pfam" id="PF02518">
    <property type="entry name" value="HATPase_c"/>
    <property type="match status" value="1"/>
</dbReference>
<dbReference type="InterPro" id="IPR036890">
    <property type="entry name" value="HATPase_C_sf"/>
</dbReference>
<dbReference type="InterPro" id="IPR003594">
    <property type="entry name" value="HATPase_dom"/>
</dbReference>
<comment type="caution">
    <text evidence="9">The sequence shown here is derived from an EMBL/GenBank/DDBJ whole genome shotgun (WGS) entry which is preliminary data.</text>
</comment>
<dbReference type="GO" id="GO:0004673">
    <property type="term" value="F:protein histidine kinase activity"/>
    <property type="evidence" value="ECO:0007669"/>
    <property type="project" value="UniProtKB-EC"/>
</dbReference>
<evidence type="ECO:0000256" key="1">
    <source>
        <dbReference type="ARBA" id="ARBA00004651"/>
    </source>
</evidence>
<dbReference type="InterPro" id="IPR010559">
    <property type="entry name" value="Sig_transdc_His_kin_internal"/>
</dbReference>
<feature type="domain" description="HAMP" evidence="8">
    <location>
        <begin position="324"/>
        <end position="376"/>
    </location>
</feature>
<dbReference type="SMART" id="SM00304">
    <property type="entry name" value="HAMP"/>
    <property type="match status" value="1"/>
</dbReference>
<accession>A0ABV6JHX1</accession>
<keyword evidence="6 7" id="KW-0472">Membrane</keyword>
<evidence type="ECO:0000313" key="9">
    <source>
        <dbReference type="EMBL" id="MFC0395528.1"/>
    </source>
</evidence>
<dbReference type="SUPFAM" id="SSF158472">
    <property type="entry name" value="HAMP domain-like"/>
    <property type="match status" value="1"/>
</dbReference>
<keyword evidence="4 9" id="KW-0808">Transferase</keyword>
<proteinExistence type="predicted"/>
<dbReference type="Gene3D" id="3.30.565.10">
    <property type="entry name" value="Histidine kinase-like ATPase, C-terminal domain"/>
    <property type="match status" value="1"/>
</dbReference>
<keyword evidence="10" id="KW-1185">Reference proteome</keyword>